<feature type="transmembrane region" description="Helical" evidence="1">
    <location>
        <begin position="220"/>
        <end position="239"/>
    </location>
</feature>
<evidence type="ECO:0000313" key="2">
    <source>
        <dbReference type="EMBL" id="AOY84010.1"/>
    </source>
</evidence>
<keyword evidence="1" id="KW-1133">Transmembrane helix</keyword>
<feature type="transmembrane region" description="Helical" evidence="1">
    <location>
        <begin position="321"/>
        <end position="342"/>
    </location>
</feature>
<dbReference type="AlphaFoldDB" id="A0A1D9G9F0"/>
<accession>A0A1D9G9F0</accession>
<protein>
    <recommendedName>
        <fullName evidence="4">Glycosyltransferase RgtA/B/C/D-like domain-containing protein</fullName>
    </recommendedName>
</protein>
<feature type="transmembrane region" description="Helical" evidence="1">
    <location>
        <begin position="158"/>
        <end position="183"/>
    </location>
</feature>
<feature type="transmembrane region" description="Helical" evidence="1">
    <location>
        <begin position="289"/>
        <end position="309"/>
    </location>
</feature>
<gene>
    <name evidence="2" type="ORF">BJP36_32875</name>
</gene>
<feature type="transmembrane region" description="Helical" evidence="1">
    <location>
        <begin position="392"/>
        <end position="417"/>
    </location>
</feature>
<dbReference type="Proteomes" id="UP000176944">
    <property type="component" value="Chromosome"/>
</dbReference>
<evidence type="ECO:0000313" key="3">
    <source>
        <dbReference type="Proteomes" id="UP000176944"/>
    </source>
</evidence>
<keyword evidence="1" id="KW-0812">Transmembrane</keyword>
<evidence type="ECO:0000256" key="1">
    <source>
        <dbReference type="SAM" id="Phobius"/>
    </source>
</evidence>
<name>A0A1D9G9F0_MOOP1</name>
<sequence>MIAPIHRLLTTPCNKRFTPQVIFWFSLSLTFTVVYSLLALREAFSGEYIVQDDARQHIFWMMRFLDPELFPKDLIADYFQTVAPAGYTTVYRVIAALGVNPLLFNKLLPVVLNLVSASYCFWVCLELLPVPAAAFSATLLLSQALGMTDTVVSGTPKAFVYPLLLGFMYYLVRGSLWFCLGAIALQGLFYPQLVFISSGTLVLRLFEWRNGKLGLSQERRWLCLAGLIVAFLVMLPYALKTNEFGPVISVAEARQLPEFFPGGRSRFFYDDDPAKFWLKGRSGIRLTSILTPATNAAGFLLLLLPLFPNKFPLVKQISKEITLLLQMVIASLGMFVAAHVLLFKLHLPSRYTQHSLRVVMVLSAGIIFLILIDSLLKWASQPRQNGFYNSGFLGIFSIPKIIAIATTTIIAAALLLYPSFVNDFPITAYKVGDTPSLYKYFQQQPKDSLIASLSPEMNNIPTFAQRSVLVASEYAIPYHVGYYQKFRQRTLDLIEAQYSANLSVVKEFIKMYDIDFWVLNPIELKADAIKDRKWLKQYQPAANHAIQQLEQGIKPALEEVLASCSVFETKGLVVLEAKCIVDS</sequence>
<feature type="transmembrane region" description="Helical" evidence="1">
    <location>
        <begin position="354"/>
        <end position="372"/>
    </location>
</feature>
<evidence type="ECO:0008006" key="4">
    <source>
        <dbReference type="Google" id="ProtNLM"/>
    </source>
</evidence>
<dbReference type="EMBL" id="CP017708">
    <property type="protein sequence ID" value="AOY84010.1"/>
    <property type="molecule type" value="Genomic_DNA"/>
</dbReference>
<feature type="transmembrane region" description="Helical" evidence="1">
    <location>
        <begin position="21"/>
        <end position="40"/>
    </location>
</feature>
<proteinExistence type="predicted"/>
<organism evidence="2 3">
    <name type="scientific">Moorena producens (strain JHB)</name>
    <dbReference type="NCBI Taxonomy" id="1454205"/>
    <lineage>
        <taxon>Bacteria</taxon>
        <taxon>Bacillati</taxon>
        <taxon>Cyanobacteriota</taxon>
        <taxon>Cyanophyceae</taxon>
        <taxon>Coleofasciculales</taxon>
        <taxon>Coleofasciculaceae</taxon>
        <taxon>Moorena</taxon>
    </lineage>
</organism>
<keyword evidence="1" id="KW-0472">Membrane</keyword>
<reference evidence="3" key="1">
    <citation type="submission" date="2016-10" db="EMBL/GenBank/DDBJ databases">
        <title>Comparative genomics uncovers the prolific and rare metabolic potential of the cyanobacterial genus Moorea.</title>
        <authorList>
            <person name="Leao T."/>
            <person name="Castelao G."/>
            <person name="Korobeynikov A."/>
            <person name="Monroe E.A."/>
            <person name="Podell S."/>
            <person name="Glukhov E."/>
            <person name="Allen E."/>
            <person name="Gerwick W.H."/>
            <person name="Gerwick L."/>
        </authorList>
    </citation>
    <scope>NUCLEOTIDE SEQUENCE [LARGE SCALE GENOMIC DNA]</scope>
    <source>
        <strain evidence="3">JHB</strain>
    </source>
</reference>
<feature type="transmembrane region" description="Helical" evidence="1">
    <location>
        <begin position="110"/>
        <end position="137"/>
    </location>
</feature>